<evidence type="ECO:0000313" key="1">
    <source>
        <dbReference type="EMBL" id="KAI7949745.1"/>
    </source>
</evidence>
<reference evidence="1 2" key="3">
    <citation type="journal article" date="2022" name="Microbiol. Spectr.">
        <title>Folding features and dynamics of 3D genome architecture in plant fungal pathogens.</title>
        <authorList>
            <person name="Xia C."/>
        </authorList>
    </citation>
    <scope>NUCLEOTIDE SEQUENCE [LARGE SCALE GENOMIC DNA]</scope>
    <source>
        <strain evidence="1 2">93-210</strain>
    </source>
</reference>
<proteinExistence type="predicted"/>
<name>A0ACC0ECW6_9BASI</name>
<keyword evidence="2" id="KW-1185">Reference proteome</keyword>
<organism evidence="1 2">
    <name type="scientific">Puccinia striiformis f. sp. tritici</name>
    <dbReference type="NCBI Taxonomy" id="168172"/>
    <lineage>
        <taxon>Eukaryota</taxon>
        <taxon>Fungi</taxon>
        <taxon>Dikarya</taxon>
        <taxon>Basidiomycota</taxon>
        <taxon>Pucciniomycotina</taxon>
        <taxon>Pucciniomycetes</taxon>
        <taxon>Pucciniales</taxon>
        <taxon>Pucciniaceae</taxon>
        <taxon>Puccinia</taxon>
    </lineage>
</organism>
<gene>
    <name evidence="1" type="ORF">MJO28_008566</name>
</gene>
<sequence>MHKVLLLISMLFLSQKFLWLTLLYLPGRTKAEKESKSLREQLATYIEAIRPRNPKLKLFQIKRIDTIDPMEHTRKLVEYAEQLQLIHKRLPTSPKDRMVFKWTDNPVMFDGRELPRAPVPARGSMLEKSKTMDTRVERMMGKLSIKIPSFKAIGSQTRFVKSDPLQEVSKVPLSSSGSSLLERIAPIPLTPGTLSSDPLDRIMNMVAQDKLRSLHDLLDKILPLETARKSTGSDEEHYTSLVLQRFVFRTVQFMYEHGLISSDHLKSFFAMKDTIPLATINVRRSAKASWLTSFRYSELHALRYSKLHALGFCYSEKFADFVDEGGFLVRSCLNQHLTGDNLTFFRLKSSTKSGTAIQMVKPENGLEKFQRVALLLASCDS</sequence>
<dbReference type="Proteomes" id="UP001060170">
    <property type="component" value="Chromosome 8"/>
</dbReference>
<reference evidence="2" key="1">
    <citation type="journal article" date="2018" name="BMC Genomics">
        <title>Genomic insights into host adaptation between the wheat stripe rust pathogen (Puccinia striiformis f. sp. tritici) and the barley stripe rust pathogen (Puccinia striiformis f. sp. hordei).</title>
        <authorList>
            <person name="Xia C."/>
            <person name="Wang M."/>
            <person name="Yin C."/>
            <person name="Cornejo O.E."/>
            <person name="Hulbert S.H."/>
            <person name="Chen X."/>
        </authorList>
    </citation>
    <scope>NUCLEOTIDE SEQUENCE [LARGE SCALE GENOMIC DNA]</scope>
    <source>
        <strain evidence="2">93-210</strain>
    </source>
</reference>
<comment type="caution">
    <text evidence="1">The sequence shown here is derived from an EMBL/GenBank/DDBJ whole genome shotgun (WGS) entry which is preliminary data.</text>
</comment>
<evidence type="ECO:0000313" key="2">
    <source>
        <dbReference type="Proteomes" id="UP001060170"/>
    </source>
</evidence>
<protein>
    <submittedName>
        <fullName evidence="1">Uncharacterized protein</fullName>
    </submittedName>
</protein>
<reference evidence="2" key="2">
    <citation type="journal article" date="2018" name="Mol. Plant Microbe Interact.">
        <title>Genome sequence resources for the wheat stripe rust pathogen (Puccinia striiformis f. sp. tritici) and the barley stripe rust pathogen (Puccinia striiformis f. sp. hordei).</title>
        <authorList>
            <person name="Xia C."/>
            <person name="Wang M."/>
            <person name="Yin C."/>
            <person name="Cornejo O.E."/>
            <person name="Hulbert S.H."/>
            <person name="Chen X."/>
        </authorList>
    </citation>
    <scope>NUCLEOTIDE SEQUENCE [LARGE SCALE GENOMIC DNA]</scope>
    <source>
        <strain evidence="2">93-210</strain>
    </source>
</reference>
<dbReference type="EMBL" id="CM045872">
    <property type="protein sequence ID" value="KAI7949745.1"/>
    <property type="molecule type" value="Genomic_DNA"/>
</dbReference>
<accession>A0ACC0ECW6</accession>